<dbReference type="Proteomes" id="UP000278981">
    <property type="component" value="Unassembled WGS sequence"/>
</dbReference>
<dbReference type="InterPro" id="IPR011013">
    <property type="entry name" value="Gal_mutarotase_sf_dom"/>
</dbReference>
<comment type="caution">
    <text evidence="3">The sequence shown here is derived from an EMBL/GenBank/DDBJ whole genome shotgun (WGS) entry which is preliminary data.</text>
</comment>
<dbReference type="Pfam" id="PF02929">
    <property type="entry name" value="Bgal_small_N"/>
    <property type="match status" value="1"/>
</dbReference>
<dbReference type="AlphaFoldDB" id="A0A3N9Y828"/>
<evidence type="ECO:0000313" key="3">
    <source>
        <dbReference type="EMBL" id="RQX21296.1"/>
    </source>
</evidence>
<evidence type="ECO:0000259" key="2">
    <source>
        <dbReference type="Pfam" id="PF10633"/>
    </source>
</evidence>
<feature type="non-terminal residue" evidence="3">
    <location>
        <position position="1"/>
    </location>
</feature>
<dbReference type="GO" id="GO:0004565">
    <property type="term" value="F:beta-galactosidase activity"/>
    <property type="evidence" value="ECO:0007669"/>
    <property type="project" value="InterPro"/>
</dbReference>
<reference evidence="3 4" key="1">
    <citation type="submission" date="2018-04" db="EMBL/GenBank/DDBJ databases">
        <title>Micromonosporas from Atacama Desert.</title>
        <authorList>
            <person name="Carro L."/>
            <person name="Klenk H.-P."/>
            <person name="Goodfellow M."/>
        </authorList>
    </citation>
    <scope>NUCLEOTIDE SEQUENCE [LARGE SCALE GENOMIC DNA]</scope>
    <source>
        <strain evidence="3 4">LB19</strain>
    </source>
</reference>
<feature type="non-terminal residue" evidence="3">
    <location>
        <position position="238"/>
    </location>
</feature>
<organism evidence="3 4">
    <name type="scientific">Micromonospora ureilytica</name>
    <dbReference type="NCBI Taxonomy" id="709868"/>
    <lineage>
        <taxon>Bacteria</taxon>
        <taxon>Bacillati</taxon>
        <taxon>Actinomycetota</taxon>
        <taxon>Actinomycetes</taxon>
        <taxon>Micromonosporales</taxon>
        <taxon>Micromonosporaceae</taxon>
        <taxon>Micromonospora</taxon>
    </lineage>
</organism>
<protein>
    <submittedName>
        <fullName evidence="3">Glycoside hydrolase family 2</fullName>
    </submittedName>
</protein>
<dbReference type="InterPro" id="IPR004199">
    <property type="entry name" value="B-gal_small/dom_5"/>
</dbReference>
<gene>
    <name evidence="3" type="ORF">DDE19_00165</name>
</gene>
<dbReference type="InterPro" id="IPR013783">
    <property type="entry name" value="Ig-like_fold"/>
</dbReference>
<proteinExistence type="predicted"/>
<dbReference type="InterPro" id="IPR014718">
    <property type="entry name" value="GH-type_carb-bd"/>
</dbReference>
<dbReference type="InterPro" id="IPR018905">
    <property type="entry name" value="A-galactase_NEW3"/>
</dbReference>
<evidence type="ECO:0000259" key="1">
    <source>
        <dbReference type="Pfam" id="PF02929"/>
    </source>
</evidence>
<evidence type="ECO:0000313" key="4">
    <source>
        <dbReference type="Proteomes" id="UP000278981"/>
    </source>
</evidence>
<dbReference type="GO" id="GO:0005975">
    <property type="term" value="P:carbohydrate metabolic process"/>
    <property type="evidence" value="ECO:0007669"/>
    <property type="project" value="InterPro"/>
</dbReference>
<feature type="domain" description="Beta galactosidase small chain/" evidence="1">
    <location>
        <begin position="2"/>
        <end position="101"/>
    </location>
</feature>
<dbReference type="Gene3D" id="2.60.40.10">
    <property type="entry name" value="Immunoglobulins"/>
    <property type="match status" value="1"/>
</dbReference>
<dbReference type="EMBL" id="QDGB01000032">
    <property type="protein sequence ID" value="RQX21296.1"/>
    <property type="molecule type" value="Genomic_DNA"/>
</dbReference>
<sequence length="238" mass="24949">EEYVRYSRPQAYGNHTDVAWASLSDGRRSGLLVGGDLDVSVTPYDELARAEYDFQLPLVRNPGWVTLHAAAGETGMGETPNSVLSEYRVSATEPHEYTLTLRPLTAKEIRAGGVVDSTAAAPCPPDVAVASDGELQPGQPEPVTVTVAARCVDGLSSTDVTLAVPEGWTVTPATVDLGRVDSGTPEQAVFTVTAPASTDVGAYDLTATLTATSAGFPTRVRADTTIRAPLPPGSHWVS</sequence>
<dbReference type="GO" id="GO:0030246">
    <property type="term" value="F:carbohydrate binding"/>
    <property type="evidence" value="ECO:0007669"/>
    <property type="project" value="InterPro"/>
</dbReference>
<feature type="domain" description="Alpha-galactosidase NEW3" evidence="2">
    <location>
        <begin position="136"/>
        <end position="210"/>
    </location>
</feature>
<keyword evidence="3" id="KW-0378">Hydrolase</keyword>
<accession>A0A3N9Y828</accession>
<dbReference type="Pfam" id="PF10633">
    <property type="entry name" value="NPCBM_assoc"/>
    <property type="match status" value="1"/>
</dbReference>
<name>A0A3N9Y828_9ACTN</name>
<dbReference type="GO" id="GO:0009341">
    <property type="term" value="C:beta-galactosidase complex"/>
    <property type="evidence" value="ECO:0007669"/>
    <property type="project" value="InterPro"/>
</dbReference>
<dbReference type="Gene3D" id="2.70.98.10">
    <property type="match status" value="1"/>
</dbReference>
<dbReference type="SUPFAM" id="SSF74650">
    <property type="entry name" value="Galactose mutarotase-like"/>
    <property type="match status" value="1"/>
</dbReference>
<dbReference type="RefSeq" id="WP_240638921.1">
    <property type="nucleotide sequence ID" value="NZ_QDGB01000032.1"/>
</dbReference>